<dbReference type="Pfam" id="PF00098">
    <property type="entry name" value="zf-CCHC"/>
    <property type="match status" value="1"/>
</dbReference>
<keyword evidence="1" id="KW-0863">Zinc-finger</keyword>
<keyword evidence="5" id="KW-1185">Reference proteome</keyword>
<feature type="compositionally biased region" description="Basic and acidic residues" evidence="2">
    <location>
        <begin position="234"/>
        <end position="253"/>
    </location>
</feature>
<dbReference type="GO" id="GO:0003676">
    <property type="term" value="F:nucleic acid binding"/>
    <property type="evidence" value="ECO:0007669"/>
    <property type="project" value="InterPro"/>
</dbReference>
<keyword evidence="1" id="KW-0479">Metal-binding</keyword>
<dbReference type="HOGENOM" id="CLU_930674_0_0_1"/>
<name>A0A0D2C621_9EURO</name>
<sequence length="299" mass="34491">MELELAGETPRNPVRIEGAAYPSHKRNASSDVHGHSSTRLKMAEPPTFSGKNIKELQTFEIEWSIRNKADGPFTPSEWVERIQKVATYLKGTAAISWVRHKDPINTWDEFIAFCKGIILDPTNRMSNALLSLAFKKQGDNQGARAFLDEVEALERDIPELSAEERDAWFLLNRLRPDIRTEVMRENKEIRSREQVLAAAQRQEELSRQKTRQERSERSYTPGRRSSGTPTHTKRTTEHRVSTEGHQREKKDTTEETTSSIICYKCGRPGHKAYQCHRNRRSEKQRDKDTTSTQQDKSKN</sequence>
<dbReference type="EMBL" id="KN847044">
    <property type="protein sequence ID" value="KIW26593.1"/>
    <property type="molecule type" value="Genomic_DNA"/>
</dbReference>
<feature type="region of interest" description="Disordered" evidence="2">
    <location>
        <begin position="1"/>
        <end position="47"/>
    </location>
</feature>
<feature type="domain" description="CCHC-type" evidence="3">
    <location>
        <begin position="262"/>
        <end position="275"/>
    </location>
</feature>
<evidence type="ECO:0000259" key="3">
    <source>
        <dbReference type="PROSITE" id="PS50158"/>
    </source>
</evidence>
<feature type="compositionally biased region" description="Basic residues" evidence="2">
    <location>
        <begin position="267"/>
        <end position="280"/>
    </location>
</feature>
<dbReference type="GO" id="GO:0008270">
    <property type="term" value="F:zinc ion binding"/>
    <property type="evidence" value="ECO:0007669"/>
    <property type="project" value="UniProtKB-KW"/>
</dbReference>
<dbReference type="OrthoDB" id="4552314at2759"/>
<accession>A0A0D2C621</accession>
<feature type="compositionally biased region" description="Basic and acidic residues" evidence="2">
    <location>
        <begin position="281"/>
        <end position="299"/>
    </location>
</feature>
<dbReference type="InterPro" id="IPR036875">
    <property type="entry name" value="Znf_CCHC_sf"/>
</dbReference>
<evidence type="ECO:0000256" key="1">
    <source>
        <dbReference type="PROSITE-ProRule" id="PRU00047"/>
    </source>
</evidence>
<dbReference type="SUPFAM" id="SSF57756">
    <property type="entry name" value="Retrovirus zinc finger-like domains"/>
    <property type="match status" value="1"/>
</dbReference>
<evidence type="ECO:0000313" key="5">
    <source>
        <dbReference type="Proteomes" id="UP000054466"/>
    </source>
</evidence>
<dbReference type="AlphaFoldDB" id="A0A0D2C621"/>
<dbReference type="RefSeq" id="XP_016246809.1">
    <property type="nucleotide sequence ID" value="XM_016396953.1"/>
</dbReference>
<organism evidence="4 5">
    <name type="scientific">Cladophialophora immunda</name>
    <dbReference type="NCBI Taxonomy" id="569365"/>
    <lineage>
        <taxon>Eukaryota</taxon>
        <taxon>Fungi</taxon>
        <taxon>Dikarya</taxon>
        <taxon>Ascomycota</taxon>
        <taxon>Pezizomycotina</taxon>
        <taxon>Eurotiomycetes</taxon>
        <taxon>Chaetothyriomycetidae</taxon>
        <taxon>Chaetothyriales</taxon>
        <taxon>Herpotrichiellaceae</taxon>
        <taxon>Cladophialophora</taxon>
    </lineage>
</organism>
<evidence type="ECO:0000313" key="4">
    <source>
        <dbReference type="EMBL" id="KIW26593.1"/>
    </source>
</evidence>
<dbReference type="PROSITE" id="PS50158">
    <property type="entry name" value="ZF_CCHC"/>
    <property type="match status" value="1"/>
</dbReference>
<dbReference type="Proteomes" id="UP000054466">
    <property type="component" value="Unassembled WGS sequence"/>
</dbReference>
<proteinExistence type="predicted"/>
<feature type="region of interest" description="Disordered" evidence="2">
    <location>
        <begin position="200"/>
        <end position="299"/>
    </location>
</feature>
<dbReference type="GeneID" id="27348869"/>
<evidence type="ECO:0000256" key="2">
    <source>
        <dbReference type="SAM" id="MobiDB-lite"/>
    </source>
</evidence>
<reference evidence="4 5" key="1">
    <citation type="submission" date="2015-01" db="EMBL/GenBank/DDBJ databases">
        <title>The Genome Sequence of Cladophialophora immunda CBS83496.</title>
        <authorList>
            <consortium name="The Broad Institute Genomics Platform"/>
            <person name="Cuomo C."/>
            <person name="de Hoog S."/>
            <person name="Gorbushina A."/>
            <person name="Stielow B."/>
            <person name="Teixiera M."/>
            <person name="Abouelleil A."/>
            <person name="Chapman S.B."/>
            <person name="Priest M."/>
            <person name="Young S.K."/>
            <person name="Wortman J."/>
            <person name="Nusbaum C."/>
            <person name="Birren B."/>
        </authorList>
    </citation>
    <scope>NUCLEOTIDE SEQUENCE [LARGE SCALE GENOMIC DNA]</scope>
    <source>
        <strain evidence="4 5">CBS 83496</strain>
    </source>
</reference>
<protein>
    <recommendedName>
        <fullName evidence="3">CCHC-type domain-containing protein</fullName>
    </recommendedName>
</protein>
<feature type="compositionally biased region" description="Basic and acidic residues" evidence="2">
    <location>
        <begin position="201"/>
        <end position="217"/>
    </location>
</feature>
<dbReference type="VEuPathDB" id="FungiDB:PV07_09675"/>
<keyword evidence="1" id="KW-0862">Zinc</keyword>
<dbReference type="STRING" id="569365.A0A0D2C621"/>
<gene>
    <name evidence="4" type="ORF">PV07_09675</name>
</gene>
<dbReference type="InterPro" id="IPR001878">
    <property type="entry name" value="Znf_CCHC"/>
</dbReference>